<dbReference type="RefSeq" id="WP_284102048.1">
    <property type="nucleotide sequence ID" value="NZ_JARRAF010000023.1"/>
</dbReference>
<dbReference type="SUPFAM" id="SSF55874">
    <property type="entry name" value="ATPase domain of HSP90 chaperone/DNA topoisomerase II/histidine kinase"/>
    <property type="match status" value="1"/>
</dbReference>
<dbReference type="Pfam" id="PF07730">
    <property type="entry name" value="HisKA_3"/>
    <property type="match status" value="1"/>
</dbReference>
<dbReference type="InterPro" id="IPR013655">
    <property type="entry name" value="PAS_fold_3"/>
</dbReference>
<keyword evidence="1" id="KW-0808">Transferase</keyword>
<dbReference type="PROSITE" id="PS50113">
    <property type="entry name" value="PAC"/>
    <property type="match status" value="1"/>
</dbReference>
<keyword evidence="4" id="KW-0175">Coiled coil</keyword>
<dbReference type="InterPro" id="IPR050482">
    <property type="entry name" value="Sensor_HK_TwoCompSys"/>
</dbReference>
<reference evidence="8" key="1">
    <citation type="submission" date="2023-03" db="EMBL/GenBank/DDBJ databases">
        <title>Chitinimonas shenzhenensis gen. nov., sp. nov., a novel member of family Burkholderiaceae isolated from activated sludge collected in Shen Zhen, China.</title>
        <authorList>
            <person name="Wang X."/>
        </authorList>
    </citation>
    <scope>NUCLEOTIDE SEQUENCE</scope>
    <source>
        <strain evidence="8">DQS-5</strain>
    </source>
</reference>
<protein>
    <submittedName>
        <fullName evidence="8">PAS domain S-box protein</fullName>
    </submittedName>
</protein>
<dbReference type="Proteomes" id="UP001172778">
    <property type="component" value="Unassembled WGS sequence"/>
</dbReference>
<evidence type="ECO:0000256" key="2">
    <source>
        <dbReference type="ARBA" id="ARBA00022777"/>
    </source>
</evidence>
<dbReference type="InterPro" id="IPR011712">
    <property type="entry name" value="Sig_transdc_His_kin_sub3_dim/P"/>
</dbReference>
<dbReference type="Pfam" id="PF13188">
    <property type="entry name" value="PAS_8"/>
    <property type="match status" value="2"/>
</dbReference>
<keyword evidence="5" id="KW-1133">Transmembrane helix</keyword>
<dbReference type="Gene3D" id="3.30.450.20">
    <property type="entry name" value="PAS domain"/>
    <property type="match status" value="3"/>
</dbReference>
<dbReference type="InterPro" id="IPR000014">
    <property type="entry name" value="PAS"/>
</dbReference>
<dbReference type="CDD" id="cd16917">
    <property type="entry name" value="HATPase_UhpB-NarQ-NarX-like"/>
    <property type="match status" value="1"/>
</dbReference>
<proteinExistence type="predicted"/>
<dbReference type="PROSITE" id="PS50109">
    <property type="entry name" value="HIS_KIN"/>
    <property type="match status" value="1"/>
</dbReference>
<dbReference type="CDD" id="cd00130">
    <property type="entry name" value="PAS"/>
    <property type="match status" value="3"/>
</dbReference>
<dbReference type="Gene3D" id="2.10.70.100">
    <property type="match status" value="1"/>
</dbReference>
<keyword evidence="2" id="KW-0418">Kinase</keyword>
<feature type="domain" description="PAC" evidence="7">
    <location>
        <begin position="268"/>
        <end position="320"/>
    </location>
</feature>
<keyword evidence="9" id="KW-1185">Reference proteome</keyword>
<dbReference type="EMBL" id="JARRAF010000023">
    <property type="protein sequence ID" value="MDK2125737.1"/>
    <property type="molecule type" value="Genomic_DNA"/>
</dbReference>
<organism evidence="8 9">
    <name type="scientific">Parachitinimonas caeni</name>
    <dbReference type="NCBI Taxonomy" id="3031301"/>
    <lineage>
        <taxon>Bacteria</taxon>
        <taxon>Pseudomonadati</taxon>
        <taxon>Pseudomonadota</taxon>
        <taxon>Betaproteobacteria</taxon>
        <taxon>Neisseriales</taxon>
        <taxon>Chitinibacteraceae</taxon>
        <taxon>Parachitinimonas</taxon>
    </lineage>
</organism>
<feature type="transmembrane region" description="Helical" evidence="5">
    <location>
        <begin position="12"/>
        <end position="35"/>
    </location>
</feature>
<dbReference type="InterPro" id="IPR001610">
    <property type="entry name" value="PAC"/>
</dbReference>
<evidence type="ECO:0000256" key="5">
    <source>
        <dbReference type="SAM" id="Phobius"/>
    </source>
</evidence>
<evidence type="ECO:0000256" key="1">
    <source>
        <dbReference type="ARBA" id="ARBA00022679"/>
    </source>
</evidence>
<evidence type="ECO:0000259" key="7">
    <source>
        <dbReference type="PROSITE" id="PS50113"/>
    </source>
</evidence>
<feature type="domain" description="Histidine kinase" evidence="6">
    <location>
        <begin position="471"/>
        <end position="662"/>
    </location>
</feature>
<dbReference type="NCBIfam" id="TIGR00229">
    <property type="entry name" value="sensory_box"/>
    <property type="match status" value="3"/>
</dbReference>
<dbReference type="Pfam" id="PF02518">
    <property type="entry name" value="HATPase_c"/>
    <property type="match status" value="1"/>
</dbReference>
<dbReference type="InterPro" id="IPR003594">
    <property type="entry name" value="HATPase_dom"/>
</dbReference>
<feature type="coiled-coil region" evidence="4">
    <location>
        <begin position="436"/>
        <end position="463"/>
    </location>
</feature>
<dbReference type="Gene3D" id="1.20.5.1930">
    <property type="match status" value="1"/>
</dbReference>
<keyword evidence="3" id="KW-0902">Two-component regulatory system</keyword>
<dbReference type="InterPro" id="IPR035965">
    <property type="entry name" value="PAS-like_dom_sf"/>
</dbReference>
<evidence type="ECO:0000313" key="8">
    <source>
        <dbReference type="EMBL" id="MDK2125737.1"/>
    </source>
</evidence>
<dbReference type="Gene3D" id="3.30.565.10">
    <property type="entry name" value="Histidine kinase-like ATPase, C-terminal domain"/>
    <property type="match status" value="1"/>
</dbReference>
<dbReference type="SUPFAM" id="SSF55785">
    <property type="entry name" value="PYP-like sensor domain (PAS domain)"/>
    <property type="match status" value="3"/>
</dbReference>
<sequence>MKLDLNRAAAKIVAIYLTFGIAWILGSDGVLGMLVHDQQIYADIQSIKGLLYVSLTGLLLYGLIARHMHQAAKLMRLIKDSEASYRSLFIDNPNPMWVHDAQSLQVLEVNRAACLQYGYSREQFLKMPLSNLSAPGGGLVLDNGLVQHRASDGRILDIDWAVQTISFEGRSARLARAIDISSALSAQRELADSQHLLAEAQRIARLGHWRIGLEQCVFSFSDQVWPMLGMAPEADGVRYDRFFWMVHPGDRPALQRAQSSALAGAAPLDVQLRIQCPDGRLIYLHVRGELVYEIGDRPSGLVGSAIDITELKMAESKVIEGERQYRKLVDLMPEGLVLHRGGRFQFCNQAALRLLGVTDMDELSGKNLLDWVSGEARENIRRRFDVIAKGATADPGFIPATFTNGTRQCQVEIASQPVTLAGESAVQSMIRDVTESERVKAALEVANTELHRLSNRVLEVQENERRQIARELHDEIGQALTAIKLHLEWHDRRQTSAPQGSPFSELVDMASRALGQVRDLSRMLRPVQLDQLGLVAALQDHITKLFRNSPILATFDGVEIEPRPDPAIETAAFRIVQEALTNTLKHASATAVTVRLRAEDSWLLLEVRDNGKGFVTNEPTGPSSSLGLIGMRERAVGVGGRLSIESSLIGGTLVQARLPLRH</sequence>
<evidence type="ECO:0000256" key="3">
    <source>
        <dbReference type="ARBA" id="ARBA00023012"/>
    </source>
</evidence>
<dbReference type="SMART" id="SM00387">
    <property type="entry name" value="HATPase_c"/>
    <property type="match status" value="1"/>
</dbReference>
<dbReference type="InterPro" id="IPR005467">
    <property type="entry name" value="His_kinase_dom"/>
</dbReference>
<dbReference type="PANTHER" id="PTHR24421">
    <property type="entry name" value="NITRATE/NITRITE SENSOR PROTEIN NARX-RELATED"/>
    <property type="match status" value="1"/>
</dbReference>
<dbReference type="InterPro" id="IPR036890">
    <property type="entry name" value="HATPase_C_sf"/>
</dbReference>
<keyword evidence="5" id="KW-0812">Transmembrane</keyword>
<evidence type="ECO:0000256" key="4">
    <source>
        <dbReference type="SAM" id="Coils"/>
    </source>
</evidence>
<accession>A0ABT7E096</accession>
<name>A0ABT7E096_9NEIS</name>
<dbReference type="InterPro" id="IPR000700">
    <property type="entry name" value="PAS-assoc_C"/>
</dbReference>
<dbReference type="SMART" id="SM00091">
    <property type="entry name" value="PAS"/>
    <property type="match status" value="3"/>
</dbReference>
<evidence type="ECO:0000313" key="9">
    <source>
        <dbReference type="Proteomes" id="UP001172778"/>
    </source>
</evidence>
<keyword evidence="5" id="KW-0472">Membrane</keyword>
<gene>
    <name evidence="8" type="ORF">PZA18_16910</name>
</gene>
<dbReference type="Pfam" id="PF08447">
    <property type="entry name" value="PAS_3"/>
    <property type="match status" value="1"/>
</dbReference>
<feature type="transmembrane region" description="Helical" evidence="5">
    <location>
        <begin position="47"/>
        <end position="65"/>
    </location>
</feature>
<evidence type="ECO:0000259" key="6">
    <source>
        <dbReference type="PROSITE" id="PS50109"/>
    </source>
</evidence>
<dbReference type="SMART" id="SM00086">
    <property type="entry name" value="PAC"/>
    <property type="match status" value="1"/>
</dbReference>
<comment type="caution">
    <text evidence="8">The sequence shown here is derived from an EMBL/GenBank/DDBJ whole genome shotgun (WGS) entry which is preliminary data.</text>
</comment>